<dbReference type="PANTHER" id="PTHR32063">
    <property type="match status" value="1"/>
</dbReference>
<feature type="transmembrane region" description="Helical" evidence="1">
    <location>
        <begin position="173"/>
        <end position="197"/>
    </location>
</feature>
<gene>
    <name evidence="2" type="ORF">CARN7_2890</name>
</gene>
<reference evidence="2" key="1">
    <citation type="submission" date="2009-10" db="EMBL/GenBank/DDBJ databases">
        <title>Diversity of trophic interactions inside an arsenic-rich microbial ecosystem.</title>
        <authorList>
            <person name="Bertin P.N."/>
            <person name="Heinrich-Salmeron A."/>
            <person name="Pelletier E."/>
            <person name="Goulhen-Chollet F."/>
            <person name="Arsene-Ploetze F."/>
            <person name="Gallien S."/>
            <person name="Calteau A."/>
            <person name="Vallenet D."/>
            <person name="Casiot C."/>
            <person name="Chane-Woon-Ming B."/>
            <person name="Giloteaux L."/>
            <person name="Barakat M."/>
            <person name="Bonnefoy V."/>
            <person name="Bruneel O."/>
            <person name="Chandler M."/>
            <person name="Cleiss J."/>
            <person name="Duran R."/>
            <person name="Elbaz-Poulichet F."/>
            <person name="Fonknechten N."/>
            <person name="Lauga B."/>
            <person name="Mornico D."/>
            <person name="Ortet P."/>
            <person name="Schaeffer C."/>
            <person name="Siguier P."/>
            <person name="Alexander Thil Smith A."/>
            <person name="Van Dorsselaer A."/>
            <person name="Weissenbach J."/>
            <person name="Medigue C."/>
            <person name="Le Paslier D."/>
        </authorList>
    </citation>
    <scope>NUCLEOTIDE SEQUENCE</scope>
</reference>
<dbReference type="EMBL" id="CABR01000014">
    <property type="protein sequence ID" value="CBI09226.1"/>
    <property type="molecule type" value="Genomic_DNA"/>
</dbReference>
<feature type="transmembrane region" description="Helical" evidence="1">
    <location>
        <begin position="148"/>
        <end position="167"/>
    </location>
</feature>
<dbReference type="SUPFAM" id="SSF82866">
    <property type="entry name" value="Multidrug efflux transporter AcrB transmembrane domain"/>
    <property type="match status" value="1"/>
</dbReference>
<keyword evidence="1" id="KW-1133">Transmembrane helix</keyword>
<dbReference type="Gene3D" id="3.30.70.1440">
    <property type="entry name" value="Multidrug efflux transporter AcrB pore domain"/>
    <property type="match status" value="1"/>
</dbReference>
<organism evidence="2">
    <name type="scientific">mine drainage metagenome</name>
    <dbReference type="NCBI Taxonomy" id="410659"/>
    <lineage>
        <taxon>unclassified sequences</taxon>
        <taxon>metagenomes</taxon>
        <taxon>ecological metagenomes</taxon>
    </lineage>
</organism>
<dbReference type="PANTHER" id="PTHR32063:SF18">
    <property type="entry name" value="CATION EFFLUX SYSTEM PROTEIN"/>
    <property type="match status" value="1"/>
</dbReference>
<dbReference type="GO" id="GO:0005886">
    <property type="term" value="C:plasma membrane"/>
    <property type="evidence" value="ECO:0007669"/>
    <property type="project" value="TreeGrafter"/>
</dbReference>
<keyword evidence="1" id="KW-0472">Membrane</keyword>
<dbReference type="AlphaFoldDB" id="E6QPQ5"/>
<keyword evidence="1" id="KW-0812">Transmembrane</keyword>
<feature type="transmembrane region" description="Helical" evidence="1">
    <location>
        <begin position="46"/>
        <end position="66"/>
    </location>
</feature>
<comment type="caution">
    <text evidence="2">The sequence shown here is derived from an EMBL/GenBank/DDBJ whole genome shotgun (WGS) entry which is preliminary data.</text>
</comment>
<proteinExistence type="predicted"/>
<evidence type="ECO:0000313" key="2">
    <source>
        <dbReference type="EMBL" id="CBI09226.1"/>
    </source>
</evidence>
<dbReference type="Gene3D" id="1.20.1640.10">
    <property type="entry name" value="Multidrug efflux transporter AcrB transmembrane domain"/>
    <property type="match status" value="1"/>
</dbReference>
<protein>
    <submittedName>
        <fullName evidence="2">Putative efflux transporter causing drug resistance (Acr family)</fullName>
    </submittedName>
</protein>
<evidence type="ECO:0000256" key="1">
    <source>
        <dbReference type="SAM" id="Phobius"/>
    </source>
</evidence>
<name>E6QPQ5_9ZZZZ</name>
<dbReference type="InterPro" id="IPR001036">
    <property type="entry name" value="Acrflvin-R"/>
</dbReference>
<dbReference type="Pfam" id="PF00873">
    <property type="entry name" value="ACR_tran"/>
    <property type="match status" value="1"/>
</dbReference>
<sequence>MADNTQPATVSAEMNVKLADVRAHLPPGYRIETGGSVEESAKGETAIMAVMPLMLVGVITLLMIQLQSISRTVMVLLTAPLGLIGVAMALLIFQVPFGFVANLGFIALAGMIMRNSVILVDQIRQDEAEGKSQWEAIVSSTVRRFRPIVLTASAAILAMIPLTRQVFWGPMAVTIMGGLVVATLLTCLFLPALYAAWFRVREDRLVSTKY</sequence>
<dbReference type="GO" id="GO:0042910">
    <property type="term" value="F:xenobiotic transmembrane transporter activity"/>
    <property type="evidence" value="ECO:0007669"/>
    <property type="project" value="TreeGrafter"/>
</dbReference>
<accession>E6QPQ5</accession>